<dbReference type="Gene3D" id="2.170.130.10">
    <property type="entry name" value="TonB-dependent receptor, plug domain"/>
    <property type="match status" value="1"/>
</dbReference>
<keyword evidence="3" id="KW-0675">Receptor</keyword>
<keyword evidence="4" id="KW-1185">Reference proteome</keyword>
<keyword evidence="1" id="KW-0732">Signal</keyword>
<dbReference type="EMBL" id="QKTW01000022">
    <property type="protein sequence ID" value="PZF71745.1"/>
    <property type="molecule type" value="Genomic_DNA"/>
</dbReference>
<dbReference type="InterPro" id="IPR037066">
    <property type="entry name" value="Plug_dom_sf"/>
</dbReference>
<proteinExistence type="predicted"/>
<dbReference type="Pfam" id="PF13715">
    <property type="entry name" value="CarbopepD_reg_2"/>
    <property type="match status" value="1"/>
</dbReference>
<dbReference type="Proteomes" id="UP000248745">
    <property type="component" value="Unassembled WGS sequence"/>
</dbReference>
<dbReference type="AlphaFoldDB" id="A0A2W2A8V2"/>
<name>A0A2W2A8V2_9BACT</name>
<dbReference type="Gene3D" id="2.60.40.1120">
    <property type="entry name" value="Carboxypeptidase-like, regulatory domain"/>
    <property type="match status" value="1"/>
</dbReference>
<reference evidence="3 4" key="1">
    <citation type="submission" date="2018-06" db="EMBL/GenBank/DDBJ databases">
        <title>Mucibacter soli gen. nov., sp. nov., a new member of the family Chitinophagaceae producing mucin.</title>
        <authorList>
            <person name="Kim M.-K."/>
            <person name="Park S."/>
            <person name="Kim T.-S."/>
            <person name="Joung Y."/>
            <person name="Han J.-H."/>
            <person name="Kim S.B."/>
        </authorList>
    </citation>
    <scope>NUCLEOTIDE SEQUENCE [LARGE SCALE GENOMIC DNA]</scope>
    <source>
        <strain evidence="3 4">R1-15</strain>
    </source>
</reference>
<sequence>MLKRFGLMAILFFAFTVAAFAQTGTIKGFVYDKSTGEPMIYTNVFLEGTKIGVQTDLNGYFSIRQVPEGTYTIFTTVIGYDTARATITITRDKIETKKLYVSHTDRQLKDVTISAHKTEQITQIKAGSMTITPREMKLLPSAGGEPDIAQFLQVTPGVVFTGDQGGQLYIRGGSPSQTGILLDGVTIYNPFHSIGLYSVFETDAIRSVDVMTAGFNAEYGNRTSAILDIRTKDGNRNNLSGKVSVSPIMARAMLEGPLVKPKSQDGGATTFLLSVKHSYLDQTSTALYSGLGEPFKSGLPYSFTDLYGKLTFSGSNGSKLNLFGFDFDDKSKMFYPNTDSSIAAFHWNAVGGGTNFVVSPGNSDALISGKFAYSKYYVDYDEANFRTRNSGIDGFEGAIDFSYFLPGYSLIKYGVEVSGYHTSLDYINSSNVNTTLDRRSTQGALYAVFRKNFNDKLIIEPSLRLMYYSSISKISPEPRLGLKYNVSKNVRLKAAGGIYTQNIISTKNDRDIVNFFTGFLLSPDQEIKTPDGDVLKSNLERAYHVLGGVEVDINRVELNLEPWMKDFTTLIELNRNKNTPEDPDFAGANGKAYGVDLSAKYSYKRIYLWGVVSYQHIQYQSVDDHGQIQNYPPPFDRRININLLGAYTAGKKKNWDLSIRYNIGSPFPFTQTQGFFENGNPTIGGIGTNTNTQNGPIGILYANDINGGRLSWYHRMDISAKRRFYLNKRSNLETTFAITNVYDRNNIFYVNRLDNTRIYQLPIFPSINVTWNF</sequence>
<dbReference type="RefSeq" id="WP_111000116.1">
    <property type="nucleotide sequence ID" value="NZ_QKTW01000022.1"/>
</dbReference>
<dbReference type="Pfam" id="PF07715">
    <property type="entry name" value="Plug"/>
    <property type="match status" value="1"/>
</dbReference>
<evidence type="ECO:0000259" key="2">
    <source>
        <dbReference type="Pfam" id="PF07715"/>
    </source>
</evidence>
<protein>
    <submittedName>
        <fullName evidence="3">TonB-dependent receptor</fullName>
    </submittedName>
</protein>
<evidence type="ECO:0000313" key="4">
    <source>
        <dbReference type="Proteomes" id="UP000248745"/>
    </source>
</evidence>
<organism evidence="3 4">
    <name type="scientific">Taibaiella soli</name>
    <dbReference type="NCBI Taxonomy" id="1649169"/>
    <lineage>
        <taxon>Bacteria</taxon>
        <taxon>Pseudomonadati</taxon>
        <taxon>Bacteroidota</taxon>
        <taxon>Chitinophagia</taxon>
        <taxon>Chitinophagales</taxon>
        <taxon>Chitinophagaceae</taxon>
        <taxon>Taibaiella</taxon>
    </lineage>
</organism>
<dbReference type="SUPFAM" id="SSF49464">
    <property type="entry name" value="Carboxypeptidase regulatory domain-like"/>
    <property type="match status" value="1"/>
</dbReference>
<evidence type="ECO:0000256" key="1">
    <source>
        <dbReference type="SAM" id="SignalP"/>
    </source>
</evidence>
<dbReference type="InterPro" id="IPR008969">
    <property type="entry name" value="CarboxyPept-like_regulatory"/>
</dbReference>
<evidence type="ECO:0000313" key="3">
    <source>
        <dbReference type="EMBL" id="PZF71745.1"/>
    </source>
</evidence>
<accession>A0A2W2A8V2</accession>
<comment type="caution">
    <text evidence="3">The sequence shown here is derived from an EMBL/GenBank/DDBJ whole genome shotgun (WGS) entry which is preliminary data.</text>
</comment>
<dbReference type="InterPro" id="IPR012910">
    <property type="entry name" value="Plug_dom"/>
</dbReference>
<feature type="domain" description="TonB-dependent receptor plug" evidence="2">
    <location>
        <begin position="144"/>
        <end position="223"/>
    </location>
</feature>
<feature type="signal peptide" evidence="1">
    <location>
        <begin position="1"/>
        <end position="21"/>
    </location>
</feature>
<gene>
    <name evidence="3" type="ORF">DN068_16905</name>
</gene>
<dbReference type="OrthoDB" id="9803050at2"/>
<dbReference type="SUPFAM" id="SSF56935">
    <property type="entry name" value="Porins"/>
    <property type="match status" value="1"/>
</dbReference>
<feature type="chain" id="PRO_5015989394" evidence="1">
    <location>
        <begin position="22"/>
        <end position="773"/>
    </location>
</feature>